<dbReference type="EMBL" id="CAUYUJ010005747">
    <property type="protein sequence ID" value="CAK0814787.1"/>
    <property type="molecule type" value="Genomic_DNA"/>
</dbReference>
<name>A0ABN9R9I3_9DINO</name>
<gene>
    <name evidence="3" type="ORF">PCOR1329_LOCUS18294</name>
</gene>
<sequence length="267" mass="26456">MRAPRSPAQSGRRPAQAPTRALLALAACARRGAAAGASEAEPAVGLGAALGLPMGPAAVDWGVGSEPAAAQDEQGLLAQSSDAGPISAPCRFCKEPRPPGLPPARRAALSRGGPPGSAPARGARAEAQLAAVDADACYGLGLTPLQFFAAASCGSVLAIFCVTGALAVGRPRRRGWAALPGEGSWAEDSHGGDPDVEGVELPAASRRCSLGGASGPCWLAACGPTGAEGQAPRRSSRWGASMKELRGAAPVPPPLPLADETDGLLGG</sequence>
<keyword evidence="4" id="KW-1185">Reference proteome</keyword>
<evidence type="ECO:0000313" key="3">
    <source>
        <dbReference type="EMBL" id="CAK0814787.1"/>
    </source>
</evidence>
<keyword evidence="2" id="KW-0812">Transmembrane</keyword>
<reference evidence="3" key="1">
    <citation type="submission" date="2023-10" db="EMBL/GenBank/DDBJ databases">
        <authorList>
            <person name="Chen Y."/>
            <person name="Shah S."/>
            <person name="Dougan E. K."/>
            <person name="Thang M."/>
            <person name="Chan C."/>
        </authorList>
    </citation>
    <scope>NUCLEOTIDE SEQUENCE [LARGE SCALE GENOMIC DNA]</scope>
</reference>
<feature type="region of interest" description="Disordered" evidence="1">
    <location>
        <begin position="94"/>
        <end position="121"/>
    </location>
</feature>
<keyword evidence="2" id="KW-1133">Transmembrane helix</keyword>
<evidence type="ECO:0000313" key="4">
    <source>
        <dbReference type="Proteomes" id="UP001189429"/>
    </source>
</evidence>
<keyword evidence="2" id="KW-0472">Membrane</keyword>
<feature type="compositionally biased region" description="Low complexity" evidence="1">
    <location>
        <begin position="103"/>
        <end position="121"/>
    </location>
</feature>
<accession>A0ABN9R9I3</accession>
<proteinExistence type="predicted"/>
<dbReference type="Proteomes" id="UP001189429">
    <property type="component" value="Unassembled WGS sequence"/>
</dbReference>
<feature type="region of interest" description="Disordered" evidence="1">
    <location>
        <begin position="226"/>
        <end position="267"/>
    </location>
</feature>
<evidence type="ECO:0000256" key="1">
    <source>
        <dbReference type="SAM" id="MobiDB-lite"/>
    </source>
</evidence>
<organism evidence="3 4">
    <name type="scientific">Prorocentrum cordatum</name>
    <dbReference type="NCBI Taxonomy" id="2364126"/>
    <lineage>
        <taxon>Eukaryota</taxon>
        <taxon>Sar</taxon>
        <taxon>Alveolata</taxon>
        <taxon>Dinophyceae</taxon>
        <taxon>Prorocentrales</taxon>
        <taxon>Prorocentraceae</taxon>
        <taxon>Prorocentrum</taxon>
    </lineage>
</organism>
<feature type="non-terminal residue" evidence="3">
    <location>
        <position position="267"/>
    </location>
</feature>
<comment type="caution">
    <text evidence="3">The sequence shown here is derived from an EMBL/GenBank/DDBJ whole genome shotgun (WGS) entry which is preliminary data.</text>
</comment>
<feature type="transmembrane region" description="Helical" evidence="2">
    <location>
        <begin position="147"/>
        <end position="168"/>
    </location>
</feature>
<evidence type="ECO:0000256" key="2">
    <source>
        <dbReference type="SAM" id="Phobius"/>
    </source>
</evidence>
<protein>
    <submittedName>
        <fullName evidence="3">Uncharacterized protein</fullName>
    </submittedName>
</protein>